<accession>A0A3N1ZS19</accession>
<sequence>MLDETVEFSCAGVRVVQHQEVFSCRLTSSIAPTLDGLEAAEMATVDAAQ</sequence>
<comment type="caution">
    <text evidence="1">The sequence shown here is derived from an EMBL/GenBank/DDBJ whole genome shotgun (WGS) entry which is preliminary data.</text>
</comment>
<dbReference type="Proteomes" id="UP000275749">
    <property type="component" value="Unassembled WGS sequence"/>
</dbReference>
<dbReference type="EMBL" id="RKHG01000001">
    <property type="protein sequence ID" value="ROR53633.1"/>
    <property type="molecule type" value="Genomic_DNA"/>
</dbReference>
<organism evidence="1 2">
    <name type="scientific">Luteococcus japonicus</name>
    <dbReference type="NCBI Taxonomy" id="33984"/>
    <lineage>
        <taxon>Bacteria</taxon>
        <taxon>Bacillati</taxon>
        <taxon>Actinomycetota</taxon>
        <taxon>Actinomycetes</taxon>
        <taxon>Propionibacteriales</taxon>
        <taxon>Propionibacteriaceae</taxon>
        <taxon>Luteococcus</taxon>
    </lineage>
</organism>
<evidence type="ECO:0000313" key="2">
    <source>
        <dbReference type="Proteomes" id="UP000275749"/>
    </source>
</evidence>
<name>A0A3N1ZS19_9ACTN</name>
<reference evidence="1 2" key="1">
    <citation type="submission" date="2018-11" db="EMBL/GenBank/DDBJ databases">
        <title>Sequencing the genomes of 1000 actinobacteria strains.</title>
        <authorList>
            <person name="Klenk H.-P."/>
        </authorList>
    </citation>
    <scope>NUCLEOTIDE SEQUENCE [LARGE SCALE GENOMIC DNA]</scope>
    <source>
        <strain evidence="1 2">DSM 10546</strain>
    </source>
</reference>
<protein>
    <submittedName>
        <fullName evidence="1">Uncharacterized protein</fullName>
    </submittedName>
</protein>
<dbReference type="AlphaFoldDB" id="A0A3N1ZS19"/>
<gene>
    <name evidence="1" type="ORF">EDD41_0797</name>
</gene>
<evidence type="ECO:0000313" key="1">
    <source>
        <dbReference type="EMBL" id="ROR53633.1"/>
    </source>
</evidence>
<proteinExistence type="predicted"/>